<feature type="compositionally biased region" description="Basic and acidic residues" evidence="1">
    <location>
        <begin position="1"/>
        <end position="21"/>
    </location>
</feature>
<accession>A0ABV6XCQ3</accession>
<dbReference type="Proteomes" id="UP001592530">
    <property type="component" value="Unassembled WGS sequence"/>
</dbReference>
<reference evidence="2 3" key="1">
    <citation type="submission" date="2024-09" db="EMBL/GenBank/DDBJ databases">
        <authorList>
            <person name="Lee S.D."/>
        </authorList>
    </citation>
    <scope>NUCLEOTIDE SEQUENCE [LARGE SCALE GENOMIC DNA]</scope>
    <source>
        <strain evidence="2 3">N1-3</strain>
    </source>
</reference>
<gene>
    <name evidence="2" type="ORF">ACEZDB_35975</name>
</gene>
<feature type="region of interest" description="Disordered" evidence="1">
    <location>
        <begin position="1"/>
        <end position="36"/>
    </location>
</feature>
<evidence type="ECO:0000313" key="3">
    <source>
        <dbReference type="Proteomes" id="UP001592530"/>
    </source>
</evidence>
<comment type="caution">
    <text evidence="2">The sequence shown here is derived from an EMBL/GenBank/DDBJ whole genome shotgun (WGS) entry which is preliminary data.</text>
</comment>
<dbReference type="EMBL" id="JBHEZY010000024">
    <property type="protein sequence ID" value="MFC1436046.1"/>
    <property type="molecule type" value="Genomic_DNA"/>
</dbReference>
<sequence length="177" mass="19597">MAAKKDPTARRAREAARRIAAAERIGPRPPKTARPKRLYDLKPPGTYYCEWDTPVGTDEEVTSKIEALFGADSDEALTARFLLEYRGIYGPRVPLQAAQQLDRILTLTDLCTSMAESLGTTPDEARETIHDLHARGVLLIADDHSLWMTVPPGTSHSAPHGQWTFVEQKAKAPQLPI</sequence>
<protein>
    <submittedName>
        <fullName evidence="2">Uncharacterized protein</fullName>
    </submittedName>
</protein>
<name>A0ABV6XCQ3_9ACTN</name>
<evidence type="ECO:0000313" key="2">
    <source>
        <dbReference type="EMBL" id="MFC1436046.1"/>
    </source>
</evidence>
<organism evidence="2 3">
    <name type="scientific">Streptacidiphilus alkalitolerans</name>
    <dbReference type="NCBI Taxonomy" id="3342712"/>
    <lineage>
        <taxon>Bacteria</taxon>
        <taxon>Bacillati</taxon>
        <taxon>Actinomycetota</taxon>
        <taxon>Actinomycetes</taxon>
        <taxon>Kitasatosporales</taxon>
        <taxon>Streptomycetaceae</taxon>
        <taxon>Streptacidiphilus</taxon>
    </lineage>
</organism>
<proteinExistence type="predicted"/>
<evidence type="ECO:0000256" key="1">
    <source>
        <dbReference type="SAM" id="MobiDB-lite"/>
    </source>
</evidence>
<dbReference type="RefSeq" id="WP_380559477.1">
    <property type="nucleotide sequence ID" value="NZ_JBHEZY010000024.1"/>
</dbReference>